<reference evidence="7" key="1">
    <citation type="journal article" date="2019" name="Int. J. Syst. Evol. Microbiol.">
        <title>The Global Catalogue of Microorganisms (GCM) 10K type strain sequencing project: providing services to taxonomists for standard genome sequencing and annotation.</title>
        <authorList>
            <consortium name="The Broad Institute Genomics Platform"/>
            <consortium name="The Broad Institute Genome Sequencing Center for Infectious Disease"/>
            <person name="Wu L."/>
            <person name="Ma J."/>
        </authorList>
    </citation>
    <scope>NUCLEOTIDE SEQUENCE [LARGE SCALE GENOMIC DNA]</scope>
    <source>
        <strain evidence="7">JCM 15089</strain>
    </source>
</reference>
<evidence type="ECO:0000259" key="5">
    <source>
        <dbReference type="Pfam" id="PF01507"/>
    </source>
</evidence>
<dbReference type="SUPFAM" id="SSF52402">
    <property type="entry name" value="Adenine nucleotide alpha hydrolases-like"/>
    <property type="match status" value="1"/>
</dbReference>
<keyword evidence="4" id="KW-0963">Cytoplasm</keyword>
<dbReference type="Gene3D" id="3.40.50.620">
    <property type="entry name" value="HUPs"/>
    <property type="match status" value="1"/>
</dbReference>
<keyword evidence="4" id="KW-0408">Iron</keyword>
<evidence type="ECO:0000256" key="4">
    <source>
        <dbReference type="HAMAP-Rule" id="MF_00063"/>
    </source>
</evidence>
<keyword evidence="4" id="KW-0479">Metal-binding</keyword>
<dbReference type="NCBIfam" id="NF002537">
    <property type="entry name" value="PRK02090.1"/>
    <property type="match status" value="1"/>
</dbReference>
<comment type="similarity">
    <text evidence="1 4">Belongs to the PAPS reductase family. CysH subfamily.</text>
</comment>
<dbReference type="PANTHER" id="PTHR46509">
    <property type="entry name" value="PHOSPHOADENOSINE PHOSPHOSULFATE REDUCTASE"/>
    <property type="match status" value="1"/>
</dbReference>
<feature type="binding site" evidence="4">
    <location>
        <position position="216"/>
    </location>
    <ligand>
        <name>[4Fe-4S] cluster</name>
        <dbReference type="ChEBI" id="CHEBI:49883"/>
    </ligand>
</feature>
<gene>
    <name evidence="4" type="primary">cysH</name>
    <name evidence="6" type="ORF">GCM10008942_02080</name>
</gene>
<comment type="catalytic activity">
    <reaction evidence="4">
        <text>[thioredoxin]-disulfide + sulfite + AMP + 2 H(+) = adenosine 5'-phosphosulfate + [thioredoxin]-dithiol</text>
        <dbReference type="Rhea" id="RHEA:21976"/>
        <dbReference type="Rhea" id="RHEA-COMP:10698"/>
        <dbReference type="Rhea" id="RHEA-COMP:10700"/>
        <dbReference type="ChEBI" id="CHEBI:15378"/>
        <dbReference type="ChEBI" id="CHEBI:17359"/>
        <dbReference type="ChEBI" id="CHEBI:29950"/>
        <dbReference type="ChEBI" id="CHEBI:50058"/>
        <dbReference type="ChEBI" id="CHEBI:58243"/>
        <dbReference type="ChEBI" id="CHEBI:456215"/>
        <dbReference type="EC" id="1.8.4.10"/>
    </reaction>
</comment>
<evidence type="ECO:0000256" key="2">
    <source>
        <dbReference type="ARBA" id="ARBA00023002"/>
    </source>
</evidence>
<comment type="subcellular location">
    <subcellularLocation>
        <location evidence="4">Cytoplasm</location>
    </subcellularLocation>
</comment>
<dbReference type="InterPro" id="IPR004511">
    <property type="entry name" value="PAPS/APS_Rdtase"/>
</dbReference>
<evidence type="ECO:0000256" key="1">
    <source>
        <dbReference type="ARBA" id="ARBA00009732"/>
    </source>
</evidence>
<evidence type="ECO:0000313" key="6">
    <source>
        <dbReference type="EMBL" id="GAA0557198.1"/>
    </source>
</evidence>
<feature type="binding site" evidence="4">
    <location>
        <position position="135"/>
    </location>
    <ligand>
        <name>[4Fe-4S] cluster</name>
        <dbReference type="ChEBI" id="CHEBI:49883"/>
    </ligand>
</feature>
<sequence length="253" mass="27773">MSVTVISGAPRAGERRESLDEATASRLARLQAEAANRDAQGIVALALAEFPRKVAMVSSFGAESAVLLHMAVEIDPDTPVLFLNTGKLFGETLRYRDRLQDVLGLGDLRAVAPRAADRDRLDPEGTLWSSDPDACCHFRKVLPLRRMLEGFDASITGRKRFQTGARAGMAAVEFFEGRFRFNPLAGWSQEQLEEYLTAHNLPRHPLVADGYPSIGCMPCTRRVKTGESYRDGRWAGLDKDECGIHVGVDGEGI</sequence>
<feature type="binding site" evidence="4">
    <location>
        <position position="219"/>
    </location>
    <ligand>
        <name>[4Fe-4S] cluster</name>
        <dbReference type="ChEBI" id="CHEBI:49883"/>
    </ligand>
</feature>
<protein>
    <recommendedName>
        <fullName evidence="4">Adenosine 5'-phosphosulfate reductase</fullName>
        <shortName evidence="4">APS reductase</shortName>
        <ecNumber evidence="4">1.8.4.10</ecNumber>
    </recommendedName>
    <alternativeName>
        <fullName evidence="4">5'-adenylylsulfate reductase</fullName>
    </alternativeName>
    <alternativeName>
        <fullName evidence="4">Thioredoxin-dependent 5'-adenylylsulfate reductase</fullName>
    </alternativeName>
</protein>
<comment type="function">
    <text evidence="4">Catalyzes the formation of sulfite from adenosine 5'-phosphosulfate (APS) using thioredoxin as an electron donor.</text>
</comment>
<dbReference type="NCBIfam" id="TIGR00434">
    <property type="entry name" value="cysH"/>
    <property type="match status" value="1"/>
</dbReference>
<keyword evidence="7" id="KW-1185">Reference proteome</keyword>
<keyword evidence="2 4" id="KW-0560">Oxidoreductase</keyword>
<accession>A0ABP3P4R4</accession>
<dbReference type="HAMAP" id="MF_00063">
    <property type="entry name" value="CysH"/>
    <property type="match status" value="1"/>
</dbReference>
<dbReference type="EC" id="1.8.4.10" evidence="4"/>
<comment type="pathway">
    <text evidence="3 4">Sulfur metabolism; hydrogen sulfide biosynthesis; sulfite from sulfate.</text>
</comment>
<evidence type="ECO:0000256" key="3">
    <source>
        <dbReference type="ARBA" id="ARBA00024327"/>
    </source>
</evidence>
<dbReference type="PIRSF" id="PIRSF000857">
    <property type="entry name" value="PAPS_reductase"/>
    <property type="match status" value="1"/>
</dbReference>
<dbReference type="InterPro" id="IPR014729">
    <property type="entry name" value="Rossmann-like_a/b/a_fold"/>
</dbReference>
<dbReference type="InterPro" id="IPR002500">
    <property type="entry name" value="PAPS_reduct_dom"/>
</dbReference>
<keyword evidence="4" id="KW-0411">Iron-sulfur</keyword>
<name>A0ABP3P4R4_9PROT</name>
<organism evidence="6 7">
    <name type="scientific">Rhizomicrobium electricum</name>
    <dbReference type="NCBI Taxonomy" id="480070"/>
    <lineage>
        <taxon>Bacteria</taxon>
        <taxon>Pseudomonadati</taxon>
        <taxon>Pseudomonadota</taxon>
        <taxon>Alphaproteobacteria</taxon>
        <taxon>Micropepsales</taxon>
        <taxon>Micropepsaceae</taxon>
        <taxon>Rhizomicrobium</taxon>
    </lineage>
</organism>
<comment type="cofactor">
    <cofactor evidence="4">
        <name>[4Fe-4S] cluster</name>
        <dbReference type="ChEBI" id="CHEBI:49883"/>
    </cofactor>
    <text evidence="4">Binds 1 [4Fe-4S] cluster per subunit.</text>
</comment>
<dbReference type="PANTHER" id="PTHR46509:SF1">
    <property type="entry name" value="PHOSPHOADENOSINE PHOSPHOSULFATE REDUCTASE"/>
    <property type="match status" value="1"/>
</dbReference>
<feature type="active site" description="Nucleophile; cysteine thiosulfonate intermediate" evidence="4">
    <location>
        <position position="242"/>
    </location>
</feature>
<dbReference type="Pfam" id="PF01507">
    <property type="entry name" value="PAPS_reduct"/>
    <property type="match status" value="1"/>
</dbReference>
<feature type="binding site" evidence="4">
    <location>
        <position position="136"/>
    </location>
    <ligand>
        <name>[4Fe-4S] cluster</name>
        <dbReference type="ChEBI" id="CHEBI:49883"/>
    </ligand>
</feature>
<dbReference type="Proteomes" id="UP001499951">
    <property type="component" value="Unassembled WGS sequence"/>
</dbReference>
<dbReference type="EMBL" id="BAAADD010000001">
    <property type="protein sequence ID" value="GAA0557198.1"/>
    <property type="molecule type" value="Genomic_DNA"/>
</dbReference>
<feature type="domain" description="Phosphoadenosine phosphosulphate reductase" evidence="5">
    <location>
        <begin position="54"/>
        <end position="221"/>
    </location>
</feature>
<proteinExistence type="inferred from homology"/>
<evidence type="ECO:0000313" key="7">
    <source>
        <dbReference type="Proteomes" id="UP001499951"/>
    </source>
</evidence>
<dbReference type="CDD" id="cd23945">
    <property type="entry name" value="PAPS_reductase"/>
    <property type="match status" value="1"/>
</dbReference>
<dbReference type="RefSeq" id="WP_208393684.1">
    <property type="nucleotide sequence ID" value="NZ_BAAADD010000001.1"/>
</dbReference>
<comment type="caution">
    <text evidence="6">The sequence shown here is derived from an EMBL/GenBank/DDBJ whole genome shotgun (WGS) entry which is preliminary data.</text>
</comment>